<accession>A0ABQ5ZY18</accession>
<reference evidence="6" key="1">
    <citation type="journal article" date="2019" name="Int. J. Syst. Evol. Microbiol.">
        <title>The Global Catalogue of Microorganisms (GCM) 10K type strain sequencing project: providing services to taxonomists for standard genome sequencing and annotation.</title>
        <authorList>
            <consortium name="The Broad Institute Genomics Platform"/>
            <consortium name="The Broad Institute Genome Sequencing Center for Infectious Disease"/>
            <person name="Wu L."/>
            <person name="Ma J."/>
        </authorList>
    </citation>
    <scope>NUCLEOTIDE SEQUENCE [LARGE SCALE GENOMIC DNA]</scope>
    <source>
        <strain evidence="6">NBRC 100033</strain>
    </source>
</reference>
<dbReference type="PANTHER" id="PTHR34698:SF2">
    <property type="entry name" value="5-OXOPROLINASE SUBUNIT B"/>
    <property type="match status" value="1"/>
</dbReference>
<dbReference type="Gene3D" id="2.40.100.10">
    <property type="entry name" value="Cyclophilin-like"/>
    <property type="match status" value="1"/>
</dbReference>
<feature type="domain" description="Carboxyltransferase" evidence="4">
    <location>
        <begin position="3"/>
        <end position="206"/>
    </location>
</feature>
<dbReference type="InterPro" id="IPR029000">
    <property type="entry name" value="Cyclophilin-like_dom_sf"/>
</dbReference>
<sequence length="231" mass="25178">MQWRYDVSGVDTVTLHFGERIDLSLVNPIQQAAQALRQELGTRLLDVVPSYTSIMLRYNLLKDDLASLMADVAPLLNNLSTTTSSQLTSNIIEIPVWYDSKVGPDLPRIAELAGITEQEVIELHSSQPYQVFAIGFAPGFAYLGEVPEQLAVARLATPRVKVPAGSLGIADTQTALYPLASPGGWNLIGRTPLTLFDPKREPASLLNAGQQVKFTPIDFAEYQALGGQLDE</sequence>
<proteinExistence type="predicted"/>
<evidence type="ECO:0000313" key="5">
    <source>
        <dbReference type="EMBL" id="GLR63556.1"/>
    </source>
</evidence>
<dbReference type="RefSeq" id="WP_027849897.1">
    <property type="nucleotide sequence ID" value="NZ_BSOR01000016.1"/>
</dbReference>
<dbReference type="SUPFAM" id="SSF50891">
    <property type="entry name" value="Cyclophilin-like"/>
    <property type="match status" value="1"/>
</dbReference>
<dbReference type="Pfam" id="PF02682">
    <property type="entry name" value="CT_C_D"/>
    <property type="match status" value="1"/>
</dbReference>
<keyword evidence="6" id="KW-1185">Reference proteome</keyword>
<dbReference type="Gene3D" id="3.30.1360.40">
    <property type="match status" value="1"/>
</dbReference>
<evidence type="ECO:0000256" key="3">
    <source>
        <dbReference type="ARBA" id="ARBA00022840"/>
    </source>
</evidence>
<evidence type="ECO:0000256" key="2">
    <source>
        <dbReference type="ARBA" id="ARBA00022801"/>
    </source>
</evidence>
<keyword evidence="1" id="KW-0547">Nucleotide-binding</keyword>
<gene>
    <name evidence="5" type="ORF">GCM10007878_09910</name>
</gene>
<dbReference type="SUPFAM" id="SSF160467">
    <property type="entry name" value="PH0987 N-terminal domain-like"/>
    <property type="match status" value="1"/>
</dbReference>
<name>A0ABQ5ZY18_9GAMM</name>
<dbReference type="NCBIfam" id="TIGR00370">
    <property type="entry name" value="5-oxoprolinase subunit PxpB"/>
    <property type="match status" value="1"/>
</dbReference>
<dbReference type="Proteomes" id="UP001156682">
    <property type="component" value="Unassembled WGS sequence"/>
</dbReference>
<keyword evidence="3" id="KW-0067">ATP-binding</keyword>
<protein>
    <recommendedName>
        <fullName evidence="4">Carboxyltransferase domain-containing protein</fullName>
    </recommendedName>
</protein>
<evidence type="ECO:0000256" key="1">
    <source>
        <dbReference type="ARBA" id="ARBA00022741"/>
    </source>
</evidence>
<comment type="caution">
    <text evidence="5">The sequence shown here is derived from an EMBL/GenBank/DDBJ whole genome shotgun (WGS) entry which is preliminary data.</text>
</comment>
<dbReference type="EMBL" id="BSOR01000016">
    <property type="protein sequence ID" value="GLR63556.1"/>
    <property type="molecule type" value="Genomic_DNA"/>
</dbReference>
<dbReference type="InterPro" id="IPR010016">
    <property type="entry name" value="PxpB"/>
</dbReference>
<organism evidence="5 6">
    <name type="scientific">Marinospirillum insulare</name>
    <dbReference type="NCBI Taxonomy" id="217169"/>
    <lineage>
        <taxon>Bacteria</taxon>
        <taxon>Pseudomonadati</taxon>
        <taxon>Pseudomonadota</taxon>
        <taxon>Gammaproteobacteria</taxon>
        <taxon>Oceanospirillales</taxon>
        <taxon>Oceanospirillaceae</taxon>
        <taxon>Marinospirillum</taxon>
    </lineage>
</organism>
<dbReference type="PANTHER" id="PTHR34698">
    <property type="entry name" value="5-OXOPROLINASE SUBUNIT B"/>
    <property type="match status" value="1"/>
</dbReference>
<evidence type="ECO:0000259" key="4">
    <source>
        <dbReference type="SMART" id="SM00796"/>
    </source>
</evidence>
<dbReference type="SMART" id="SM00796">
    <property type="entry name" value="AHS1"/>
    <property type="match status" value="1"/>
</dbReference>
<dbReference type="InterPro" id="IPR003833">
    <property type="entry name" value="CT_C_D"/>
</dbReference>
<keyword evidence="2" id="KW-0378">Hydrolase</keyword>
<evidence type="ECO:0000313" key="6">
    <source>
        <dbReference type="Proteomes" id="UP001156682"/>
    </source>
</evidence>